<evidence type="ECO:0000313" key="2">
    <source>
        <dbReference type="Proteomes" id="UP000015105"/>
    </source>
</evidence>
<dbReference type="Proteomes" id="UP000015105">
    <property type="component" value="Chromosome 3D"/>
</dbReference>
<keyword evidence="2" id="KW-1185">Reference proteome</keyword>
<evidence type="ECO:0000313" key="1">
    <source>
        <dbReference type="EnsemblPlants" id="AET3Gv21062900.2"/>
    </source>
</evidence>
<reference evidence="1" key="5">
    <citation type="journal article" date="2021" name="G3 (Bethesda)">
        <title>Aegilops tauschii genome assembly Aet v5.0 features greater sequence contiguity and improved annotation.</title>
        <authorList>
            <person name="Wang L."/>
            <person name="Zhu T."/>
            <person name="Rodriguez J.C."/>
            <person name="Deal K.R."/>
            <person name="Dubcovsky J."/>
            <person name="McGuire P.E."/>
            <person name="Lux T."/>
            <person name="Spannagl M."/>
            <person name="Mayer K.F.X."/>
            <person name="Baldrich P."/>
            <person name="Meyers B.C."/>
            <person name="Huo N."/>
            <person name="Gu Y.Q."/>
            <person name="Zhou H."/>
            <person name="Devos K.M."/>
            <person name="Bennetzen J.L."/>
            <person name="Unver T."/>
            <person name="Budak H."/>
            <person name="Gulick P.J."/>
            <person name="Galiba G."/>
            <person name="Kalapos B."/>
            <person name="Nelson D.R."/>
            <person name="Li P."/>
            <person name="You F.M."/>
            <person name="Luo M.C."/>
            <person name="Dvorak J."/>
        </authorList>
    </citation>
    <scope>NUCLEOTIDE SEQUENCE [LARGE SCALE GENOMIC DNA]</scope>
    <source>
        <strain evidence="1">cv. AL8/78</strain>
    </source>
</reference>
<dbReference type="EnsemblPlants" id="AET3Gv21062900.2">
    <property type="protein sequence ID" value="AET3Gv21062900.2"/>
    <property type="gene ID" value="AET3Gv21062900"/>
</dbReference>
<proteinExistence type="predicted"/>
<reference evidence="1" key="4">
    <citation type="submission" date="2019-03" db="UniProtKB">
        <authorList>
            <consortium name="EnsemblPlants"/>
        </authorList>
    </citation>
    <scope>IDENTIFICATION</scope>
</reference>
<reference evidence="1" key="3">
    <citation type="journal article" date="2017" name="Nature">
        <title>Genome sequence of the progenitor of the wheat D genome Aegilops tauschii.</title>
        <authorList>
            <person name="Luo M.C."/>
            <person name="Gu Y.Q."/>
            <person name="Puiu D."/>
            <person name="Wang H."/>
            <person name="Twardziok S.O."/>
            <person name="Deal K.R."/>
            <person name="Huo N."/>
            <person name="Zhu T."/>
            <person name="Wang L."/>
            <person name="Wang Y."/>
            <person name="McGuire P.E."/>
            <person name="Liu S."/>
            <person name="Long H."/>
            <person name="Ramasamy R.K."/>
            <person name="Rodriguez J.C."/>
            <person name="Van S.L."/>
            <person name="Yuan L."/>
            <person name="Wang Z."/>
            <person name="Xia Z."/>
            <person name="Xiao L."/>
            <person name="Anderson O.D."/>
            <person name="Ouyang S."/>
            <person name="Liang Y."/>
            <person name="Zimin A.V."/>
            <person name="Pertea G."/>
            <person name="Qi P."/>
            <person name="Bennetzen J.L."/>
            <person name="Dai X."/>
            <person name="Dawson M.W."/>
            <person name="Muller H.G."/>
            <person name="Kugler K."/>
            <person name="Rivarola-Duarte L."/>
            <person name="Spannagl M."/>
            <person name="Mayer K.F.X."/>
            <person name="Lu F.H."/>
            <person name="Bevan M.W."/>
            <person name="Leroy P."/>
            <person name="Li P."/>
            <person name="You F.M."/>
            <person name="Sun Q."/>
            <person name="Liu Z."/>
            <person name="Lyons E."/>
            <person name="Wicker T."/>
            <person name="Salzberg S.L."/>
            <person name="Devos K.M."/>
            <person name="Dvorak J."/>
        </authorList>
    </citation>
    <scope>NUCLEOTIDE SEQUENCE [LARGE SCALE GENOMIC DNA]</scope>
    <source>
        <strain evidence="1">cv. AL8/78</strain>
    </source>
</reference>
<protein>
    <submittedName>
        <fullName evidence="1">Uncharacterized protein</fullName>
    </submittedName>
</protein>
<dbReference type="AlphaFoldDB" id="A0A453GK68"/>
<name>A0A453GK68_AEGTS</name>
<accession>A0A453GK68</accession>
<dbReference type="Gramene" id="AET3Gv21062900.2">
    <property type="protein sequence ID" value="AET3Gv21062900.2"/>
    <property type="gene ID" value="AET3Gv21062900"/>
</dbReference>
<organism evidence="1 2">
    <name type="scientific">Aegilops tauschii subsp. strangulata</name>
    <name type="common">Goatgrass</name>
    <dbReference type="NCBI Taxonomy" id="200361"/>
    <lineage>
        <taxon>Eukaryota</taxon>
        <taxon>Viridiplantae</taxon>
        <taxon>Streptophyta</taxon>
        <taxon>Embryophyta</taxon>
        <taxon>Tracheophyta</taxon>
        <taxon>Spermatophyta</taxon>
        <taxon>Magnoliopsida</taxon>
        <taxon>Liliopsida</taxon>
        <taxon>Poales</taxon>
        <taxon>Poaceae</taxon>
        <taxon>BOP clade</taxon>
        <taxon>Pooideae</taxon>
        <taxon>Triticodae</taxon>
        <taxon>Triticeae</taxon>
        <taxon>Triticinae</taxon>
        <taxon>Aegilops</taxon>
    </lineage>
</organism>
<reference evidence="2" key="1">
    <citation type="journal article" date="2014" name="Science">
        <title>Ancient hybridizations among the ancestral genomes of bread wheat.</title>
        <authorList>
            <consortium name="International Wheat Genome Sequencing Consortium,"/>
            <person name="Marcussen T."/>
            <person name="Sandve S.R."/>
            <person name="Heier L."/>
            <person name="Spannagl M."/>
            <person name="Pfeifer M."/>
            <person name="Jakobsen K.S."/>
            <person name="Wulff B.B."/>
            <person name="Steuernagel B."/>
            <person name="Mayer K.F."/>
            <person name="Olsen O.A."/>
        </authorList>
    </citation>
    <scope>NUCLEOTIDE SEQUENCE [LARGE SCALE GENOMIC DNA]</scope>
    <source>
        <strain evidence="2">cv. AL8/78</strain>
    </source>
</reference>
<sequence length="53" mass="6091">MNRPEPTVWHPLNLEPTMASLLYDNHCFCGLPISHKKDVYHALVVFLITELDA</sequence>
<reference evidence="2" key="2">
    <citation type="journal article" date="2017" name="Nat. Plants">
        <title>The Aegilops tauschii genome reveals multiple impacts of transposons.</title>
        <authorList>
            <person name="Zhao G."/>
            <person name="Zou C."/>
            <person name="Li K."/>
            <person name="Wang K."/>
            <person name="Li T."/>
            <person name="Gao L."/>
            <person name="Zhang X."/>
            <person name="Wang H."/>
            <person name="Yang Z."/>
            <person name="Liu X."/>
            <person name="Jiang W."/>
            <person name="Mao L."/>
            <person name="Kong X."/>
            <person name="Jiao Y."/>
            <person name="Jia J."/>
        </authorList>
    </citation>
    <scope>NUCLEOTIDE SEQUENCE [LARGE SCALE GENOMIC DNA]</scope>
    <source>
        <strain evidence="2">cv. AL8/78</strain>
    </source>
</reference>